<organism evidence="1">
    <name type="scientific">uncultured bacterium fosmid pJB28H11</name>
    <dbReference type="NCBI Taxonomy" id="1478062"/>
    <lineage>
        <taxon>Bacteria</taxon>
        <taxon>environmental samples</taxon>
    </lineage>
</organism>
<evidence type="ECO:0000313" key="1">
    <source>
        <dbReference type="EMBL" id="AIF26490.1"/>
    </source>
</evidence>
<dbReference type="InterPro" id="IPR051454">
    <property type="entry name" value="RNA/ubiquinone_mod_enzymes"/>
</dbReference>
<dbReference type="PANTHER" id="PTHR30217:SF10">
    <property type="entry name" value="23S RRNA 5-HYDROXYCYTIDINE C2501 SYNTHASE"/>
    <property type="match status" value="1"/>
</dbReference>
<accession>A0A0H3U7N5</accession>
<dbReference type="EMBL" id="KF540234">
    <property type="protein sequence ID" value="AIF26490.1"/>
    <property type="molecule type" value="Genomic_DNA"/>
</dbReference>
<evidence type="ECO:0008006" key="2">
    <source>
        <dbReference type="Google" id="ProtNLM"/>
    </source>
</evidence>
<protein>
    <recommendedName>
        <fullName evidence="2">Peptidase U32</fullName>
    </recommendedName>
</protein>
<reference evidence="1" key="1">
    <citation type="submission" date="2013-08" db="EMBL/GenBank/DDBJ databases">
        <title>Comparison of modified E. coli strains.</title>
        <authorList>
            <person name="Juergensen J."/>
            <person name="Bonge A."/>
            <person name="Streit W.R."/>
        </authorList>
    </citation>
    <scope>NUCLEOTIDE SEQUENCE</scope>
</reference>
<dbReference type="PANTHER" id="PTHR30217">
    <property type="entry name" value="PEPTIDASE U32 FAMILY"/>
    <property type="match status" value="1"/>
</dbReference>
<dbReference type="Pfam" id="PF01136">
    <property type="entry name" value="Peptidase_U32"/>
    <property type="match status" value="1"/>
</dbReference>
<sequence length="317" mass="35106">MRFLELLAPARNKEIGIAAIDCGADAVYIAGPAFGARKAAGNTIADIAELCSYAHRYGARIFVTFNTVFKNEEEDAVHAQMLQAQEAGADAFIIRDERILTWDDITVPLHASTQCAIRDVGRALHFCRIGCARIILERELSLETVREICSAVSCEVEFFVHGALCVCYSGECRLSEKIDGRSADRGECIQACRSLYDLVDGNGKVLLRNKALLSLKDYNLKVRLEDLADAGVSSFKIEGRLKNASYVKNVVRDYDLALNALVERYPDKYARASFGKVTGGFAPDSDKTFNRGYTELFLDGKGENGRRWMLPNPWGKP</sequence>
<dbReference type="InterPro" id="IPR001539">
    <property type="entry name" value="Peptidase_U32"/>
</dbReference>
<name>A0A0H3U7N5_9BACT</name>
<dbReference type="AlphaFoldDB" id="A0A0H3U7N5"/>
<dbReference type="PROSITE" id="PS01276">
    <property type="entry name" value="PEPTIDASE_U32"/>
    <property type="match status" value="1"/>
</dbReference>
<proteinExistence type="predicted"/>